<dbReference type="EMBL" id="SWMS01000014">
    <property type="protein sequence ID" value="TKG67039.1"/>
    <property type="molecule type" value="Genomic_DNA"/>
</dbReference>
<proteinExistence type="predicted"/>
<sequence length="71" mass="8070">MTDQKPRTLAAHARRQKTKARDEEAIAALHQAIVDDLDDGIPQVELVRITGYTRERIRQIAKAVRQARGHD</sequence>
<evidence type="ECO:0000313" key="2">
    <source>
        <dbReference type="Proteomes" id="UP000309992"/>
    </source>
</evidence>
<keyword evidence="2" id="KW-1185">Reference proteome</keyword>
<dbReference type="RefSeq" id="WP_137096171.1">
    <property type="nucleotide sequence ID" value="NZ_SWMS01000014.1"/>
</dbReference>
<protein>
    <recommendedName>
        <fullName evidence="3">RNA polymerase sigma-70 region 4 domain-containing protein</fullName>
    </recommendedName>
</protein>
<dbReference type="Proteomes" id="UP000309992">
    <property type="component" value="Unassembled WGS sequence"/>
</dbReference>
<name>A0ABY2S072_9PSEU</name>
<organism evidence="1 2">
    <name type="scientific">Prauserella endophytica</name>
    <dbReference type="NCBI Taxonomy" id="1592324"/>
    <lineage>
        <taxon>Bacteria</taxon>
        <taxon>Bacillati</taxon>
        <taxon>Actinomycetota</taxon>
        <taxon>Actinomycetes</taxon>
        <taxon>Pseudonocardiales</taxon>
        <taxon>Pseudonocardiaceae</taxon>
        <taxon>Prauserella</taxon>
        <taxon>Prauserella coralliicola group</taxon>
    </lineage>
</organism>
<reference evidence="1 2" key="1">
    <citation type="journal article" date="2015" name="Antonie Van Leeuwenhoek">
        <title>Prauserella endophytica sp. nov., an endophytic actinobacterium isolated from Tamarix taklamakanensis.</title>
        <authorList>
            <person name="Liu J.M."/>
            <person name="Habden X."/>
            <person name="Guo L."/>
            <person name="Tuo L."/>
            <person name="Jiang Z.K."/>
            <person name="Liu S.W."/>
            <person name="Liu X.F."/>
            <person name="Chen L."/>
            <person name="Li R.F."/>
            <person name="Zhang Y.Q."/>
            <person name="Sun C.H."/>
        </authorList>
    </citation>
    <scope>NUCLEOTIDE SEQUENCE [LARGE SCALE GENOMIC DNA]</scope>
    <source>
        <strain evidence="1 2">CGMCC 4.7182</strain>
    </source>
</reference>
<comment type="caution">
    <text evidence="1">The sequence shown here is derived from an EMBL/GenBank/DDBJ whole genome shotgun (WGS) entry which is preliminary data.</text>
</comment>
<evidence type="ECO:0000313" key="1">
    <source>
        <dbReference type="EMBL" id="TKG67039.1"/>
    </source>
</evidence>
<accession>A0ABY2S072</accession>
<gene>
    <name evidence="1" type="ORF">FCN18_24345</name>
</gene>
<evidence type="ECO:0008006" key="3">
    <source>
        <dbReference type="Google" id="ProtNLM"/>
    </source>
</evidence>